<gene>
    <name evidence="2" type="ORF">GJR97_09550</name>
</gene>
<name>A0A6L5R1V3_9MICO</name>
<comment type="caution">
    <text evidence="2">The sequence shown here is derived from an EMBL/GenBank/DDBJ whole genome shotgun (WGS) entry which is preliminary data.</text>
</comment>
<dbReference type="RefSeq" id="WP_154346273.1">
    <property type="nucleotide sequence ID" value="NZ_WKJD01000013.1"/>
</dbReference>
<evidence type="ECO:0000313" key="3">
    <source>
        <dbReference type="Proteomes" id="UP000476511"/>
    </source>
</evidence>
<protein>
    <submittedName>
        <fullName evidence="2">Uncharacterized protein</fullName>
    </submittedName>
</protein>
<keyword evidence="3" id="KW-1185">Reference proteome</keyword>
<dbReference type="Proteomes" id="UP000476511">
    <property type="component" value="Unassembled WGS sequence"/>
</dbReference>
<reference evidence="2 3" key="1">
    <citation type="submission" date="2019-11" db="EMBL/GenBank/DDBJ databases">
        <title>Agromyces kandeliae sp. nov., isolated from mangrove soil.</title>
        <authorList>
            <person name="Wang R."/>
        </authorList>
    </citation>
    <scope>NUCLEOTIDE SEQUENCE [LARGE SCALE GENOMIC DNA]</scope>
    <source>
        <strain evidence="2 3">Q22</strain>
    </source>
</reference>
<feature type="compositionally biased region" description="Basic and acidic residues" evidence="1">
    <location>
        <begin position="59"/>
        <end position="77"/>
    </location>
</feature>
<dbReference type="EMBL" id="WKJD01000013">
    <property type="protein sequence ID" value="MRX43969.1"/>
    <property type="molecule type" value="Genomic_DNA"/>
</dbReference>
<sequence>MNEKPIKVDAATDRTVSELAYFLRTTKKAVVAIAVAEYSEQRDRYLAAATTSGGGGDSELGRQDDGGGRETPDDHDTGTGTGTGTARAAARPTVLDLAPLQRLALRRNELVRAFAEHGAGGIRLLDAEPAAPGEAELVLLAETDIAEGGQAAWDLSRVASRLLGVRAEVISTTMLQLFAKPGLRRALERSRPL</sequence>
<feature type="region of interest" description="Disordered" evidence="1">
    <location>
        <begin position="49"/>
        <end position="90"/>
    </location>
</feature>
<accession>A0A6L5R1V3</accession>
<proteinExistence type="predicted"/>
<organism evidence="2 3">
    <name type="scientific">Agromyces kandeliae</name>
    <dbReference type="NCBI Taxonomy" id="2666141"/>
    <lineage>
        <taxon>Bacteria</taxon>
        <taxon>Bacillati</taxon>
        <taxon>Actinomycetota</taxon>
        <taxon>Actinomycetes</taxon>
        <taxon>Micrococcales</taxon>
        <taxon>Microbacteriaceae</taxon>
        <taxon>Agromyces</taxon>
    </lineage>
</organism>
<evidence type="ECO:0000256" key="1">
    <source>
        <dbReference type="SAM" id="MobiDB-lite"/>
    </source>
</evidence>
<dbReference type="AlphaFoldDB" id="A0A6L5R1V3"/>
<evidence type="ECO:0000313" key="2">
    <source>
        <dbReference type="EMBL" id="MRX43969.1"/>
    </source>
</evidence>